<dbReference type="InterPro" id="IPR034338">
    <property type="entry name" value="GST_4_C"/>
</dbReference>
<dbReference type="AlphaFoldDB" id="A0AB39CRT7"/>
<dbReference type="SFLD" id="SFLDG00358">
    <property type="entry name" value="Main_(cytGST)"/>
    <property type="match status" value="1"/>
</dbReference>
<dbReference type="GO" id="GO:0004364">
    <property type="term" value="F:glutathione transferase activity"/>
    <property type="evidence" value="ECO:0007669"/>
    <property type="project" value="UniProtKB-EC"/>
</dbReference>
<dbReference type="Gene3D" id="3.40.30.10">
    <property type="entry name" value="Glutaredoxin"/>
    <property type="match status" value="1"/>
</dbReference>
<name>A0AB39CRT7_9BURK</name>
<dbReference type="InterPro" id="IPR004045">
    <property type="entry name" value="Glutathione_S-Trfase_N"/>
</dbReference>
<dbReference type="InterPro" id="IPR040079">
    <property type="entry name" value="Glutathione_S-Trfase"/>
</dbReference>
<dbReference type="SUPFAM" id="SSF52833">
    <property type="entry name" value="Thioredoxin-like"/>
    <property type="match status" value="1"/>
</dbReference>
<organism evidence="2">
    <name type="scientific">Castellaniella ginsengisoli</name>
    <dbReference type="NCBI Taxonomy" id="546114"/>
    <lineage>
        <taxon>Bacteria</taxon>
        <taxon>Pseudomonadati</taxon>
        <taxon>Pseudomonadota</taxon>
        <taxon>Betaproteobacteria</taxon>
        <taxon>Burkholderiales</taxon>
        <taxon>Alcaligenaceae</taxon>
        <taxon>Castellaniella</taxon>
    </lineage>
</organism>
<dbReference type="PANTHER" id="PTHR44051">
    <property type="entry name" value="GLUTATHIONE S-TRANSFERASE-RELATED"/>
    <property type="match status" value="1"/>
</dbReference>
<dbReference type="SUPFAM" id="SSF47616">
    <property type="entry name" value="GST C-terminal domain-like"/>
    <property type="match status" value="1"/>
</dbReference>
<evidence type="ECO:0000313" key="2">
    <source>
        <dbReference type="EMBL" id="XDJ44646.1"/>
    </source>
</evidence>
<dbReference type="CDD" id="cd03195">
    <property type="entry name" value="GST_C_4"/>
    <property type="match status" value="1"/>
</dbReference>
<evidence type="ECO:0000313" key="3">
    <source>
        <dbReference type="EMBL" id="XDJ53520.1"/>
    </source>
</evidence>
<gene>
    <name evidence="2" type="primary">yfcF</name>
    <name evidence="6" type="ORF">ABRY96_07045</name>
    <name evidence="5" type="ORF">ABRY97_08360</name>
    <name evidence="4" type="ORF">ABRZ00_02855</name>
    <name evidence="3" type="ORF">ABRZ01_03215</name>
    <name evidence="2" type="ORF">ABRZ02_13520</name>
</gene>
<reference evidence="2" key="1">
    <citation type="submission" date="2024-05" db="EMBL/GenBank/DDBJ databases">
        <authorList>
            <person name="Luo Y.-C."/>
            <person name="Nicholds J."/>
            <person name="Mortimer T."/>
            <person name="Maboni G."/>
        </authorList>
    </citation>
    <scope>NUCLEOTIDE SEQUENCE</scope>
    <source>
        <strain evidence="6">143751</strain>
        <strain evidence="5">143811</strain>
        <strain evidence="4">150221</strain>
        <strain evidence="3">150964</strain>
        <strain evidence="2">153271</strain>
    </source>
</reference>
<accession>A0AB39CRT7</accession>
<dbReference type="EMBL" id="CP158257">
    <property type="protein sequence ID" value="XDJ56133.1"/>
    <property type="molecule type" value="Genomic_DNA"/>
</dbReference>
<feature type="domain" description="GST N-terminal" evidence="1">
    <location>
        <begin position="3"/>
        <end position="86"/>
    </location>
</feature>
<keyword evidence="2" id="KW-0808">Transferase</keyword>
<dbReference type="EMBL" id="CP158256">
    <property type="protein sequence ID" value="XDJ53520.1"/>
    <property type="molecule type" value="Genomic_DNA"/>
</dbReference>
<dbReference type="PANTHER" id="PTHR44051:SF8">
    <property type="entry name" value="GLUTATHIONE S-TRANSFERASE GSTA"/>
    <property type="match status" value="1"/>
</dbReference>
<dbReference type="EMBL" id="CP158266">
    <property type="protein sequence ID" value="XDJ81468.1"/>
    <property type="molecule type" value="Genomic_DNA"/>
</dbReference>
<dbReference type="KEGG" id="cgin:ABRZ00_02855"/>
<dbReference type="Pfam" id="PF13409">
    <property type="entry name" value="GST_N_2"/>
    <property type="match status" value="1"/>
</dbReference>
<dbReference type="Pfam" id="PF14834">
    <property type="entry name" value="GST_C_4"/>
    <property type="match status" value="1"/>
</dbReference>
<dbReference type="SFLD" id="SFLDS00019">
    <property type="entry name" value="Glutathione_Transferase_(cytos"/>
    <property type="match status" value="1"/>
</dbReference>
<dbReference type="EMBL" id="CP158253">
    <property type="protein sequence ID" value="XDJ44646.1"/>
    <property type="molecule type" value="Genomic_DNA"/>
</dbReference>
<dbReference type="GeneID" id="93066439"/>
<dbReference type="EMBL" id="CP158264">
    <property type="protein sequence ID" value="XDJ73641.1"/>
    <property type="molecule type" value="Genomic_DNA"/>
</dbReference>
<dbReference type="RefSeq" id="WP_368644417.1">
    <property type="nucleotide sequence ID" value="NZ_CP158253.1"/>
</dbReference>
<dbReference type="InterPro" id="IPR036282">
    <property type="entry name" value="Glutathione-S-Trfase_C_sf"/>
</dbReference>
<evidence type="ECO:0000259" key="1">
    <source>
        <dbReference type="PROSITE" id="PS50404"/>
    </source>
</evidence>
<evidence type="ECO:0000313" key="5">
    <source>
        <dbReference type="EMBL" id="XDJ73641.1"/>
    </source>
</evidence>
<sequence length="211" mass="23263">MSNPLTLYTDANFISPYAMSAFVALEEKGVSFELSPVDLDKGAQRQAGYLALSLTGKVPSLTHGAFSLAESSAITEYVDEVFPGTALYPANAPQRARARQIQSWLRSDLMPIREERSAENLFRRLRPLAPLSAAARQAADRLFAVADCLLPEGAGELFDAWSIADMDLAFMLNRLVLCGDAVPRRLADYADRQWYRPSAQRWVALPRPGIA</sequence>
<dbReference type="InterPro" id="IPR036249">
    <property type="entry name" value="Thioredoxin-like_sf"/>
</dbReference>
<protein>
    <submittedName>
        <fullName evidence="2">Glutathione transferase</fullName>
        <ecNumber evidence="2">2.5.1.18</ecNumber>
    </submittedName>
</protein>
<dbReference type="PROSITE" id="PS50404">
    <property type="entry name" value="GST_NTER"/>
    <property type="match status" value="1"/>
</dbReference>
<dbReference type="Gene3D" id="1.20.1050.10">
    <property type="match status" value="1"/>
</dbReference>
<dbReference type="NCBIfam" id="NF011693">
    <property type="entry name" value="PRK15113.1"/>
    <property type="match status" value="1"/>
</dbReference>
<proteinExistence type="predicted"/>
<evidence type="ECO:0000313" key="6">
    <source>
        <dbReference type="EMBL" id="XDJ81468.1"/>
    </source>
</evidence>
<dbReference type="EC" id="2.5.1.18" evidence="2"/>
<evidence type="ECO:0000313" key="4">
    <source>
        <dbReference type="EMBL" id="XDJ56133.1"/>
    </source>
</evidence>